<dbReference type="Proteomes" id="UP001615550">
    <property type="component" value="Unassembled WGS sequence"/>
</dbReference>
<dbReference type="EMBL" id="JBGORX010000009">
    <property type="protein sequence ID" value="MFJ1269798.1"/>
    <property type="molecule type" value="Genomic_DNA"/>
</dbReference>
<feature type="region of interest" description="Disordered" evidence="1">
    <location>
        <begin position="48"/>
        <end position="80"/>
    </location>
</feature>
<comment type="caution">
    <text evidence="2">The sequence shown here is derived from an EMBL/GenBank/DDBJ whole genome shotgun (WGS) entry which is preliminary data.</text>
</comment>
<sequence>MDLKDEKAQSEKLGTLKLNGEKRKRFASEGVDRAQYDLRDFGTVIPTPAKSSTHGFLSHKSVLPAPVNSPDPEPKVMNPS</sequence>
<proteinExistence type="predicted"/>
<accession>A0ABW8DAR9</accession>
<dbReference type="RefSeq" id="WP_400188613.1">
    <property type="nucleotide sequence ID" value="NZ_JBGORX010000009.1"/>
</dbReference>
<protein>
    <submittedName>
        <fullName evidence="2">Uncharacterized protein</fullName>
    </submittedName>
</protein>
<reference evidence="2 3" key="1">
    <citation type="submission" date="2024-08" db="EMBL/GenBank/DDBJ databases">
        <title>Draft Genome Sequence of Legionella lytica strain DSB2004, Isolated From a Fire Sprinkler System.</title>
        <authorList>
            <person name="Everhart A.D."/>
            <person name="Kidane D.T."/>
            <person name="Farone A.L."/>
            <person name="Farone M.B."/>
        </authorList>
    </citation>
    <scope>NUCLEOTIDE SEQUENCE [LARGE SCALE GENOMIC DNA]</scope>
    <source>
        <strain evidence="2 3">DSB2004</strain>
    </source>
</reference>
<keyword evidence="3" id="KW-1185">Reference proteome</keyword>
<evidence type="ECO:0000313" key="3">
    <source>
        <dbReference type="Proteomes" id="UP001615550"/>
    </source>
</evidence>
<name>A0ABW8DAR9_9GAMM</name>
<evidence type="ECO:0000256" key="1">
    <source>
        <dbReference type="SAM" id="MobiDB-lite"/>
    </source>
</evidence>
<organism evidence="2 3">
    <name type="scientific">Legionella lytica</name>
    <dbReference type="NCBI Taxonomy" id="96232"/>
    <lineage>
        <taxon>Bacteria</taxon>
        <taxon>Pseudomonadati</taxon>
        <taxon>Pseudomonadota</taxon>
        <taxon>Gammaproteobacteria</taxon>
        <taxon>Legionellales</taxon>
        <taxon>Legionellaceae</taxon>
        <taxon>Legionella</taxon>
    </lineage>
</organism>
<gene>
    <name evidence="2" type="ORF">ACD661_14630</name>
</gene>
<evidence type="ECO:0000313" key="2">
    <source>
        <dbReference type="EMBL" id="MFJ1269798.1"/>
    </source>
</evidence>